<dbReference type="RefSeq" id="WP_255226123.1">
    <property type="nucleotide sequence ID" value="NZ_JAJEKE010000002.1"/>
</dbReference>
<keyword evidence="2" id="KW-1185">Reference proteome</keyword>
<protein>
    <submittedName>
        <fullName evidence="1">Uncharacterized protein</fullName>
    </submittedName>
</protein>
<comment type="caution">
    <text evidence="1">The sequence shown here is derived from an EMBL/GenBank/DDBJ whole genome shotgun (WGS) entry which is preliminary data.</text>
</comment>
<sequence>MDNISPTIALDFDFVDDSFCKVKDICGSKIKTNIFLFRNIANSHYMEIVKNYDDIIVFIEKL</sequence>
<proteinExistence type="predicted"/>
<evidence type="ECO:0000313" key="2">
    <source>
        <dbReference type="Proteomes" id="UP001651880"/>
    </source>
</evidence>
<accession>A0ABT1ND96</accession>
<evidence type="ECO:0000313" key="1">
    <source>
        <dbReference type="EMBL" id="MCQ1528604.1"/>
    </source>
</evidence>
<organism evidence="1 2">
    <name type="scientific">Lutispora saccharofermentans</name>
    <dbReference type="NCBI Taxonomy" id="3024236"/>
    <lineage>
        <taxon>Bacteria</taxon>
        <taxon>Bacillati</taxon>
        <taxon>Bacillota</taxon>
        <taxon>Clostridia</taxon>
        <taxon>Lutisporales</taxon>
        <taxon>Lutisporaceae</taxon>
        <taxon>Lutispora</taxon>
    </lineage>
</organism>
<dbReference type="Proteomes" id="UP001651880">
    <property type="component" value="Unassembled WGS sequence"/>
</dbReference>
<dbReference type="EMBL" id="JAJEKE010000002">
    <property type="protein sequence ID" value="MCQ1528604.1"/>
    <property type="molecule type" value="Genomic_DNA"/>
</dbReference>
<gene>
    <name evidence="1" type="ORF">LJD61_03475</name>
</gene>
<reference evidence="1 2" key="1">
    <citation type="submission" date="2021-10" db="EMBL/GenBank/DDBJ databases">
        <title>Lutispora strain m25 sp. nov., a thermophilic, non-spore-forming bacterium isolated from a lab-scale methanogenic bioreactor digesting anaerobic sludge.</title>
        <authorList>
            <person name="El Houari A."/>
            <person name="Mcdonald J."/>
        </authorList>
    </citation>
    <scope>NUCLEOTIDE SEQUENCE [LARGE SCALE GENOMIC DNA]</scope>
    <source>
        <strain evidence="2">m25</strain>
    </source>
</reference>
<name>A0ABT1ND96_9FIRM</name>